<keyword evidence="3" id="KW-0830">Ubiquinone</keyword>
<dbReference type="InterPro" id="IPR037232">
    <property type="entry name" value="NADH_quin_OxRdtase_su_C/D-like"/>
</dbReference>
<dbReference type="Pfam" id="PF00329">
    <property type="entry name" value="Complex1_30kDa"/>
    <property type="match status" value="1"/>
</dbReference>
<dbReference type="EMBL" id="CP001801">
    <property type="protein sequence ID" value="ACX96784.1"/>
    <property type="molecule type" value="Genomic_DNA"/>
</dbReference>
<evidence type="ECO:0000256" key="5">
    <source>
        <dbReference type="RuleBase" id="RU003582"/>
    </source>
</evidence>
<dbReference type="HAMAP" id="MF_01357">
    <property type="entry name" value="NDH1_NuoC"/>
    <property type="match status" value="1"/>
</dbReference>
<dbReference type="SUPFAM" id="SSF143243">
    <property type="entry name" value="Nqo5-like"/>
    <property type="match status" value="1"/>
</dbReference>
<keyword evidence="3 4" id="KW-1278">Translocase</keyword>
<dbReference type="STRING" id="555778.Hneap_1962"/>
<dbReference type="PANTHER" id="PTHR10884">
    <property type="entry name" value="NADH DEHYDROGENASE UBIQUINONE IRON-SULFUR PROTEIN 3"/>
    <property type="match status" value="1"/>
</dbReference>
<dbReference type="PROSITE" id="PS00542">
    <property type="entry name" value="COMPLEX1_30K"/>
    <property type="match status" value="1"/>
</dbReference>
<keyword evidence="8" id="KW-1185">Reference proteome</keyword>
<keyword evidence="7" id="KW-0560">Oxidoreductase</keyword>
<name>D0L261_HALNC</name>
<dbReference type="EC" id="7.1.1.-" evidence="3"/>
<comment type="function">
    <text evidence="3">NDH-1 shuttles electrons from NADH, via FMN and iron-sulfur (Fe-S) centers, to quinones in the respiratory chain. The immediate electron acceptor for the enzyme in this species is believed to be ubiquinone. Couples the redox reaction to proton translocation (for every two electrons transferred, four hydrogen ions are translocated across the cytoplasmic membrane), and thus conserves the redox energy in a proton gradient.</text>
</comment>
<dbReference type="InterPro" id="IPR020396">
    <property type="entry name" value="NADH_UbQ_OxRdtase_CS"/>
</dbReference>
<feature type="domain" description="NADH:ubiquinone oxidoreductase 30kDa subunit" evidence="6">
    <location>
        <begin position="35"/>
        <end position="197"/>
    </location>
</feature>
<dbReference type="Gene3D" id="3.30.460.80">
    <property type="entry name" value="NADH:ubiquinone oxidoreductase, 30kDa subunit"/>
    <property type="match status" value="1"/>
</dbReference>
<dbReference type="KEGG" id="hna:Hneap_1962"/>
<dbReference type="RefSeq" id="WP_012824816.1">
    <property type="nucleotide sequence ID" value="NC_013422.1"/>
</dbReference>
<sequence length="244" mass="27830">MTVQQRLNPALKPALESVLGDLLVNLTVALDEITIEVAAAHWQEVAKRLASAPETHFDQCVDLCGIDYLEFGRQEWAGEESVSYAGYSRGVEPASNARLKFGDEMRSGNQDRPRFAVVAHLLSYKHNWRVRVRIPCVDAELPTVPSVVSVWPVVNWFEREAFDLFGILFDDHPDMRRILTDYGFVGHPMRKDFPLIGNVEVRFDPEKNRVVYEPVSIEPRVLVPKVHRHDSRYVVPEEPTRGGR</sequence>
<evidence type="ECO:0000256" key="2">
    <source>
        <dbReference type="ARBA" id="ARBA00022448"/>
    </source>
</evidence>
<keyword evidence="2 3" id="KW-0813">Transport</keyword>
<organism evidence="7 8">
    <name type="scientific">Halothiobacillus neapolitanus (strain ATCC 23641 / DSM 15147 / CIP 104769 / NCIMB 8539 / c2)</name>
    <name type="common">Thiobacillus neapolitanus</name>
    <dbReference type="NCBI Taxonomy" id="555778"/>
    <lineage>
        <taxon>Bacteria</taxon>
        <taxon>Pseudomonadati</taxon>
        <taxon>Pseudomonadota</taxon>
        <taxon>Gammaproteobacteria</taxon>
        <taxon>Chromatiales</taxon>
        <taxon>Halothiobacillaceae</taxon>
        <taxon>Halothiobacillus</taxon>
    </lineage>
</organism>
<keyword evidence="3" id="KW-1003">Cell membrane</keyword>
<dbReference type="AlphaFoldDB" id="D0L261"/>
<dbReference type="Proteomes" id="UP000009102">
    <property type="component" value="Chromosome"/>
</dbReference>
<evidence type="ECO:0000313" key="8">
    <source>
        <dbReference type="Proteomes" id="UP000009102"/>
    </source>
</evidence>
<keyword evidence="3" id="KW-0472">Membrane</keyword>
<gene>
    <name evidence="3" type="primary">nuoC</name>
    <name evidence="7" type="ordered locus">Hneap_1962</name>
</gene>
<dbReference type="GO" id="GO:0048038">
    <property type="term" value="F:quinone binding"/>
    <property type="evidence" value="ECO:0007669"/>
    <property type="project" value="UniProtKB-KW"/>
</dbReference>
<dbReference type="PANTHER" id="PTHR10884:SF14">
    <property type="entry name" value="NADH DEHYDROGENASE [UBIQUINONE] IRON-SULFUR PROTEIN 3, MITOCHONDRIAL"/>
    <property type="match status" value="1"/>
</dbReference>
<dbReference type="GO" id="GO:0005886">
    <property type="term" value="C:plasma membrane"/>
    <property type="evidence" value="ECO:0007669"/>
    <property type="project" value="UniProtKB-SubCell"/>
</dbReference>
<comment type="subunit">
    <text evidence="3">NDH-1 is composed of 14 different subunits. Subunits NuoB, C, D, E, F, and G constitute the peripheral sector of the complex.</text>
</comment>
<dbReference type="InterPro" id="IPR010218">
    <property type="entry name" value="NADH_DH_suC"/>
</dbReference>
<dbReference type="OrthoDB" id="9803286at2"/>
<evidence type="ECO:0000256" key="3">
    <source>
        <dbReference type="HAMAP-Rule" id="MF_01357"/>
    </source>
</evidence>
<comment type="subcellular location">
    <subcellularLocation>
        <location evidence="3">Cell inner membrane</location>
        <topology evidence="3">Peripheral membrane protein</topology>
        <orientation evidence="3">Cytoplasmic side</orientation>
    </subcellularLocation>
</comment>
<evidence type="ECO:0000259" key="6">
    <source>
        <dbReference type="Pfam" id="PF00329"/>
    </source>
</evidence>
<reference evidence="7 8" key="1">
    <citation type="submission" date="2009-10" db="EMBL/GenBank/DDBJ databases">
        <title>Complete sequence of Halothiobacillus neapolitanus c2.</title>
        <authorList>
            <consortium name="US DOE Joint Genome Institute"/>
            <person name="Lucas S."/>
            <person name="Copeland A."/>
            <person name="Lapidus A."/>
            <person name="Glavina del Rio T."/>
            <person name="Tice H."/>
            <person name="Bruce D."/>
            <person name="Goodwin L."/>
            <person name="Pitluck S."/>
            <person name="Davenport K."/>
            <person name="Brettin T."/>
            <person name="Detter J.C."/>
            <person name="Han C."/>
            <person name="Tapia R."/>
            <person name="Larimer F."/>
            <person name="Land M."/>
            <person name="Hauser L."/>
            <person name="Kyrpides N."/>
            <person name="Mikhailova N."/>
            <person name="Kerfeld C."/>
            <person name="Cannon G."/>
            <person name="Heinhort S."/>
        </authorList>
    </citation>
    <scope>NUCLEOTIDE SEQUENCE [LARGE SCALE GENOMIC DNA]</scope>
    <source>
        <strain evidence="8">ATCC 23641 / c2</strain>
    </source>
</reference>
<proteinExistence type="inferred from homology"/>
<comment type="similarity">
    <text evidence="1 3 4">Belongs to the complex I 30 kDa subunit family.</text>
</comment>
<keyword evidence="3 5" id="KW-0874">Quinone</keyword>
<dbReference type="NCBIfam" id="NF004730">
    <property type="entry name" value="PRK06074.1-1"/>
    <property type="match status" value="1"/>
</dbReference>
<dbReference type="GO" id="GO:0050136">
    <property type="term" value="F:NADH dehydrogenase (quinone) (non-electrogenic) activity"/>
    <property type="evidence" value="ECO:0007669"/>
    <property type="project" value="UniProtKB-UniRule"/>
</dbReference>
<comment type="catalytic activity">
    <reaction evidence="3 5">
        <text>a quinone + NADH + 5 H(+)(in) = a quinol + NAD(+) + 4 H(+)(out)</text>
        <dbReference type="Rhea" id="RHEA:57888"/>
        <dbReference type="ChEBI" id="CHEBI:15378"/>
        <dbReference type="ChEBI" id="CHEBI:24646"/>
        <dbReference type="ChEBI" id="CHEBI:57540"/>
        <dbReference type="ChEBI" id="CHEBI:57945"/>
        <dbReference type="ChEBI" id="CHEBI:132124"/>
    </reaction>
</comment>
<dbReference type="HOGENOM" id="CLU_042628_2_1_6"/>
<dbReference type="GO" id="GO:0008137">
    <property type="term" value="F:NADH dehydrogenase (ubiquinone) activity"/>
    <property type="evidence" value="ECO:0007669"/>
    <property type="project" value="InterPro"/>
</dbReference>
<keyword evidence="3" id="KW-0997">Cell inner membrane</keyword>
<evidence type="ECO:0000256" key="1">
    <source>
        <dbReference type="ARBA" id="ARBA00007569"/>
    </source>
</evidence>
<accession>D0L261</accession>
<dbReference type="eggNOG" id="COG0852">
    <property type="taxonomic scope" value="Bacteria"/>
</dbReference>
<protein>
    <recommendedName>
        <fullName evidence="3">NADH-quinone oxidoreductase subunit C</fullName>
        <ecNumber evidence="3">7.1.1.-</ecNumber>
    </recommendedName>
    <alternativeName>
        <fullName evidence="3">NADH dehydrogenase I subunit C</fullName>
    </alternativeName>
    <alternativeName>
        <fullName evidence="3">NDH-1 subunit C</fullName>
    </alternativeName>
</protein>
<keyword evidence="3 4" id="KW-0520">NAD</keyword>
<dbReference type="InterPro" id="IPR001268">
    <property type="entry name" value="NADH_UbQ_OxRdtase_30kDa_su"/>
</dbReference>
<evidence type="ECO:0000256" key="4">
    <source>
        <dbReference type="RuleBase" id="RU003456"/>
    </source>
</evidence>
<evidence type="ECO:0000313" key="7">
    <source>
        <dbReference type="EMBL" id="ACX96784.1"/>
    </source>
</evidence>